<evidence type="ECO:0000313" key="3">
    <source>
        <dbReference type="Proteomes" id="UP000308196"/>
    </source>
</evidence>
<keyword evidence="1" id="KW-1133">Transmembrane helix</keyword>
<accession>A0A4U9VAE9</accession>
<gene>
    <name evidence="2" type="ORF">NCTC11429_02917</name>
</gene>
<dbReference type="KEGG" id="stha:NCTC11429_02917"/>
<organism evidence="2 3">
    <name type="scientific">Sphingobacterium thalpophilum</name>
    <dbReference type="NCBI Taxonomy" id="259"/>
    <lineage>
        <taxon>Bacteria</taxon>
        <taxon>Pseudomonadati</taxon>
        <taxon>Bacteroidota</taxon>
        <taxon>Sphingobacteriia</taxon>
        <taxon>Sphingobacteriales</taxon>
        <taxon>Sphingobacteriaceae</taxon>
        <taxon>Sphingobacterium</taxon>
    </lineage>
</organism>
<keyword evidence="1" id="KW-0472">Membrane</keyword>
<feature type="transmembrane region" description="Helical" evidence="1">
    <location>
        <begin position="12"/>
        <end position="30"/>
    </location>
</feature>
<name>A0A4U9VAE9_9SPHI</name>
<dbReference type="STRING" id="1123265.GCA_000686625_02597"/>
<evidence type="ECO:0000313" key="2">
    <source>
        <dbReference type="EMBL" id="VTR43745.1"/>
    </source>
</evidence>
<sequence>MTKIPDNGICTGPYLANFIYGSVSVFVRIFKQ</sequence>
<dbReference type="Proteomes" id="UP000308196">
    <property type="component" value="Chromosome"/>
</dbReference>
<dbReference type="EMBL" id="LR590484">
    <property type="protein sequence ID" value="VTR43745.1"/>
    <property type="molecule type" value="Genomic_DNA"/>
</dbReference>
<reference evidence="2 3" key="1">
    <citation type="submission" date="2019-05" db="EMBL/GenBank/DDBJ databases">
        <authorList>
            <consortium name="Pathogen Informatics"/>
        </authorList>
    </citation>
    <scope>NUCLEOTIDE SEQUENCE [LARGE SCALE GENOMIC DNA]</scope>
    <source>
        <strain evidence="2 3">NCTC11429</strain>
    </source>
</reference>
<keyword evidence="1" id="KW-0812">Transmembrane</keyword>
<evidence type="ECO:0000256" key="1">
    <source>
        <dbReference type="SAM" id="Phobius"/>
    </source>
</evidence>
<protein>
    <submittedName>
        <fullName evidence="2">Uncharacterized protein</fullName>
    </submittedName>
</protein>
<proteinExistence type="predicted"/>
<dbReference type="AlphaFoldDB" id="A0A4U9VAE9"/>